<feature type="non-terminal residue" evidence="1">
    <location>
        <position position="1"/>
    </location>
</feature>
<comment type="caution">
    <text evidence="1">The sequence shown here is derived from an EMBL/GenBank/DDBJ whole genome shotgun (WGS) entry which is preliminary data.</text>
</comment>
<reference evidence="1" key="1">
    <citation type="journal article" date="2014" name="Front. Microbiol.">
        <title>High frequency of phylogenetically diverse reductive dehalogenase-homologous genes in deep subseafloor sedimentary metagenomes.</title>
        <authorList>
            <person name="Kawai M."/>
            <person name="Futagami T."/>
            <person name="Toyoda A."/>
            <person name="Takaki Y."/>
            <person name="Nishi S."/>
            <person name="Hori S."/>
            <person name="Arai W."/>
            <person name="Tsubouchi T."/>
            <person name="Morono Y."/>
            <person name="Uchiyama I."/>
            <person name="Ito T."/>
            <person name="Fujiyama A."/>
            <person name="Inagaki F."/>
            <person name="Takami H."/>
        </authorList>
    </citation>
    <scope>NUCLEOTIDE SEQUENCE</scope>
    <source>
        <strain evidence="1">Expedition CK06-06</strain>
    </source>
</reference>
<dbReference type="EMBL" id="BARS01042711">
    <property type="protein sequence ID" value="GAG31739.1"/>
    <property type="molecule type" value="Genomic_DNA"/>
</dbReference>
<protein>
    <submittedName>
        <fullName evidence="1">Uncharacterized protein</fullName>
    </submittedName>
</protein>
<proteinExistence type="predicted"/>
<gene>
    <name evidence="1" type="ORF">S01H1_64769</name>
</gene>
<sequence length="41" mass="4555">HNDMEEGGLAAAVWPYQTYAIAAMEVKTQMVKHEFVFGVGK</sequence>
<accession>X0WL79</accession>
<organism evidence="1">
    <name type="scientific">marine sediment metagenome</name>
    <dbReference type="NCBI Taxonomy" id="412755"/>
    <lineage>
        <taxon>unclassified sequences</taxon>
        <taxon>metagenomes</taxon>
        <taxon>ecological metagenomes</taxon>
    </lineage>
</organism>
<name>X0WL79_9ZZZZ</name>
<evidence type="ECO:0000313" key="1">
    <source>
        <dbReference type="EMBL" id="GAG31739.1"/>
    </source>
</evidence>
<dbReference type="AlphaFoldDB" id="X0WL79"/>